<evidence type="ECO:0000256" key="1">
    <source>
        <dbReference type="ARBA" id="ARBA00004606"/>
    </source>
</evidence>
<proteinExistence type="predicted"/>
<dbReference type="EMBL" id="JAGFMF010012267">
    <property type="protein sequence ID" value="KAG8505193.1"/>
    <property type="molecule type" value="Genomic_DNA"/>
</dbReference>
<reference evidence="12" key="1">
    <citation type="journal article" date="2021" name="Evol. Appl.">
        <title>The genome of the Pyrenean desman and the effects of bottlenecks and inbreeding on the genomic landscape of an endangered species.</title>
        <authorList>
            <person name="Escoda L."/>
            <person name="Castresana J."/>
        </authorList>
    </citation>
    <scope>NUCLEOTIDE SEQUENCE</scope>
    <source>
        <strain evidence="12">IBE-C5619</strain>
    </source>
</reference>
<dbReference type="GO" id="GO:0002223">
    <property type="term" value="P:stimulatory C-type lectin receptor signaling pathway"/>
    <property type="evidence" value="ECO:0007669"/>
    <property type="project" value="TreeGrafter"/>
</dbReference>
<dbReference type="SUPFAM" id="SSF56436">
    <property type="entry name" value="C-type lectin-like"/>
    <property type="match status" value="1"/>
</dbReference>
<keyword evidence="2 10" id="KW-0812">Transmembrane</keyword>
<dbReference type="Gene3D" id="3.10.100.10">
    <property type="entry name" value="Mannose-Binding Protein A, subunit A"/>
    <property type="match status" value="1"/>
</dbReference>
<keyword evidence="3" id="KW-0430">Lectin</keyword>
<comment type="subcellular location">
    <subcellularLocation>
        <location evidence="1">Membrane</location>
        <topology evidence="1">Single-pass type II membrane protein</topology>
    </subcellularLocation>
</comment>
<evidence type="ECO:0000256" key="5">
    <source>
        <dbReference type="ARBA" id="ARBA00022989"/>
    </source>
</evidence>
<dbReference type="InterPro" id="IPR016187">
    <property type="entry name" value="CTDL_fold"/>
</dbReference>
<keyword evidence="13" id="KW-1185">Reference proteome</keyword>
<evidence type="ECO:0000259" key="11">
    <source>
        <dbReference type="PROSITE" id="PS50041"/>
    </source>
</evidence>
<dbReference type="GO" id="GO:0045954">
    <property type="term" value="P:positive regulation of natural killer cell mediated cytotoxicity"/>
    <property type="evidence" value="ECO:0007669"/>
    <property type="project" value="TreeGrafter"/>
</dbReference>
<gene>
    <name evidence="12" type="ORF">J0S82_000302</name>
</gene>
<dbReference type="Proteomes" id="UP000700334">
    <property type="component" value="Unassembled WGS sequence"/>
</dbReference>
<dbReference type="OrthoDB" id="9664993at2759"/>
<dbReference type="PANTHER" id="PTHR22800">
    <property type="entry name" value="C-TYPE LECTIN PROTEINS"/>
    <property type="match status" value="1"/>
</dbReference>
<evidence type="ECO:0000256" key="8">
    <source>
        <dbReference type="ARBA" id="ARBA00041193"/>
    </source>
</evidence>
<evidence type="ECO:0000256" key="4">
    <source>
        <dbReference type="ARBA" id="ARBA00022968"/>
    </source>
</evidence>
<dbReference type="GO" id="GO:0016020">
    <property type="term" value="C:membrane"/>
    <property type="evidence" value="ECO:0007669"/>
    <property type="project" value="UniProtKB-SubCell"/>
</dbReference>
<dbReference type="PANTHER" id="PTHR22800:SF252">
    <property type="entry name" value="NATURAL KILLER CELLS ANTIGEN CD94"/>
    <property type="match status" value="1"/>
</dbReference>
<keyword evidence="6 10" id="KW-0472">Membrane</keyword>
<evidence type="ECO:0000256" key="6">
    <source>
        <dbReference type="ARBA" id="ARBA00023136"/>
    </source>
</evidence>
<feature type="transmembrane region" description="Helical" evidence="10">
    <location>
        <begin position="6"/>
        <end position="28"/>
    </location>
</feature>
<dbReference type="InterPro" id="IPR033992">
    <property type="entry name" value="NKR-like_CTLD"/>
</dbReference>
<dbReference type="InterPro" id="IPR016186">
    <property type="entry name" value="C-type_lectin-like/link_sf"/>
</dbReference>
<dbReference type="AlphaFoldDB" id="A0A8J6DG96"/>
<dbReference type="InterPro" id="IPR050919">
    <property type="entry name" value="NKG2/CD94_NK_receptors"/>
</dbReference>
<name>A0A8J6DG96_GALPY</name>
<evidence type="ECO:0000256" key="3">
    <source>
        <dbReference type="ARBA" id="ARBA00022734"/>
    </source>
</evidence>
<keyword evidence="4" id="KW-0735">Signal-anchor</keyword>
<feature type="domain" description="C-type lectin" evidence="11">
    <location>
        <begin position="44"/>
        <end position="152"/>
    </location>
</feature>
<evidence type="ECO:0000313" key="13">
    <source>
        <dbReference type="Proteomes" id="UP000700334"/>
    </source>
</evidence>
<evidence type="ECO:0000256" key="2">
    <source>
        <dbReference type="ARBA" id="ARBA00022692"/>
    </source>
</evidence>
<sequence length="156" mass="18157">FRDTLWRWISGILGVICLSLIIILGILLNSWPDCRSCQEGWIGYQCKCYFVSSDSKTWAESMDFCAFHNSTLLQMDSSDELDSFLKLNKKFYWIGVHYSNEHAAWLWINGSAFPQDVFPFLETPNTENCIRYSPSNSVLDYPCSDTNRFICKQRFS</sequence>
<organism evidence="12 13">
    <name type="scientific">Galemys pyrenaicus</name>
    <name type="common">Iberian desman</name>
    <name type="synonym">Pyrenean desman</name>
    <dbReference type="NCBI Taxonomy" id="202257"/>
    <lineage>
        <taxon>Eukaryota</taxon>
        <taxon>Metazoa</taxon>
        <taxon>Chordata</taxon>
        <taxon>Craniata</taxon>
        <taxon>Vertebrata</taxon>
        <taxon>Euteleostomi</taxon>
        <taxon>Mammalia</taxon>
        <taxon>Eutheria</taxon>
        <taxon>Laurasiatheria</taxon>
        <taxon>Eulipotyphla</taxon>
        <taxon>Talpidae</taxon>
        <taxon>Galemys</taxon>
    </lineage>
</organism>
<protein>
    <recommendedName>
        <fullName evidence="8">Natural killer cells antigen CD94</fullName>
    </recommendedName>
    <alternativeName>
        <fullName evidence="9">Killer cell lectin-like receptor subfamily D member 1</fullName>
    </alternativeName>
</protein>
<comment type="caution">
    <text evidence="12">The sequence shown here is derived from an EMBL/GenBank/DDBJ whole genome shotgun (WGS) entry which is preliminary data.</text>
</comment>
<evidence type="ECO:0000256" key="10">
    <source>
        <dbReference type="SAM" id="Phobius"/>
    </source>
</evidence>
<evidence type="ECO:0000256" key="7">
    <source>
        <dbReference type="ARBA" id="ARBA00023180"/>
    </source>
</evidence>
<dbReference type="PROSITE" id="PS50041">
    <property type="entry name" value="C_TYPE_LECTIN_2"/>
    <property type="match status" value="1"/>
</dbReference>
<dbReference type="CDD" id="cd03593">
    <property type="entry name" value="CLECT_NK_receptors_like"/>
    <property type="match status" value="1"/>
</dbReference>
<keyword evidence="5 10" id="KW-1133">Transmembrane helix</keyword>
<dbReference type="Pfam" id="PF00059">
    <property type="entry name" value="Lectin_C"/>
    <property type="match status" value="1"/>
</dbReference>
<evidence type="ECO:0000313" key="12">
    <source>
        <dbReference type="EMBL" id="KAG8505193.1"/>
    </source>
</evidence>
<dbReference type="InterPro" id="IPR001304">
    <property type="entry name" value="C-type_lectin-like"/>
</dbReference>
<dbReference type="SMART" id="SM00034">
    <property type="entry name" value="CLECT"/>
    <property type="match status" value="1"/>
</dbReference>
<keyword evidence="7" id="KW-0325">Glycoprotein</keyword>
<dbReference type="GO" id="GO:0030246">
    <property type="term" value="F:carbohydrate binding"/>
    <property type="evidence" value="ECO:0007669"/>
    <property type="project" value="UniProtKB-KW"/>
</dbReference>
<evidence type="ECO:0000256" key="9">
    <source>
        <dbReference type="ARBA" id="ARBA00041489"/>
    </source>
</evidence>
<feature type="non-terminal residue" evidence="12">
    <location>
        <position position="1"/>
    </location>
</feature>
<accession>A0A8J6DG96</accession>